<dbReference type="InterPro" id="IPR014030">
    <property type="entry name" value="Ketoacyl_synth_N"/>
</dbReference>
<proteinExistence type="predicted"/>
<dbReference type="InterPro" id="IPR036291">
    <property type="entry name" value="NAD(P)-bd_dom_sf"/>
</dbReference>
<evidence type="ECO:0000256" key="9">
    <source>
        <dbReference type="ARBA" id="ARBA00023098"/>
    </source>
</evidence>
<accession>A0A1Y0IWA3</accession>
<dbReference type="Pfam" id="PF08659">
    <property type="entry name" value="KR"/>
    <property type="match status" value="1"/>
</dbReference>
<evidence type="ECO:0000256" key="20">
    <source>
        <dbReference type="ARBA" id="ARBA00084020"/>
    </source>
</evidence>
<dbReference type="PROSITE" id="PS00012">
    <property type="entry name" value="PHOSPHOPANTETHEINE"/>
    <property type="match status" value="1"/>
</dbReference>
<dbReference type="RefSeq" id="WP_198299706.1">
    <property type="nucleotide sequence ID" value="NZ_CP021434.1"/>
</dbReference>
<dbReference type="InterPro" id="IPR020806">
    <property type="entry name" value="PKS_PP-bd"/>
</dbReference>
<dbReference type="SUPFAM" id="SSF51735">
    <property type="entry name" value="NAD(P)-binding Rossmann-fold domains"/>
    <property type="match status" value="2"/>
</dbReference>
<evidence type="ECO:0000256" key="18">
    <source>
        <dbReference type="ARBA" id="ARBA00075053"/>
    </source>
</evidence>
<evidence type="ECO:0000256" key="17">
    <source>
        <dbReference type="ARBA" id="ARBA00073623"/>
    </source>
</evidence>
<dbReference type="GO" id="GO:0034081">
    <property type="term" value="C:polyketide synthase complex"/>
    <property type="evidence" value="ECO:0007669"/>
    <property type="project" value="UniProtKB-ARBA"/>
</dbReference>
<comment type="cofactor">
    <cofactor evidence="2">
        <name>pantetheine 4'-phosphate</name>
        <dbReference type="ChEBI" id="CHEBI:47942"/>
    </cofactor>
</comment>
<dbReference type="InterPro" id="IPR013968">
    <property type="entry name" value="PKS_KR"/>
</dbReference>
<dbReference type="InterPro" id="IPR016039">
    <property type="entry name" value="Thiolase-like"/>
</dbReference>
<evidence type="ECO:0000256" key="8">
    <source>
        <dbReference type="ARBA" id="ARBA00023002"/>
    </source>
</evidence>
<dbReference type="Gene3D" id="3.30.70.3290">
    <property type="match status" value="1"/>
</dbReference>
<dbReference type="SMART" id="SM00823">
    <property type="entry name" value="PKS_PP"/>
    <property type="match status" value="1"/>
</dbReference>
<dbReference type="InterPro" id="IPR014043">
    <property type="entry name" value="Acyl_transferase_dom"/>
</dbReference>
<dbReference type="GO" id="GO:0004315">
    <property type="term" value="F:3-oxoacyl-[acyl-carrier-protein] synthase activity"/>
    <property type="evidence" value="ECO:0007669"/>
    <property type="project" value="InterPro"/>
</dbReference>
<dbReference type="SMART" id="SM00822">
    <property type="entry name" value="PKS_KR"/>
    <property type="match status" value="1"/>
</dbReference>
<keyword evidence="24" id="KW-1185">Reference proteome</keyword>
<dbReference type="GO" id="GO:0031177">
    <property type="term" value="F:phosphopantetheine binding"/>
    <property type="evidence" value="ECO:0007669"/>
    <property type="project" value="InterPro"/>
</dbReference>
<dbReference type="GO" id="GO:0016491">
    <property type="term" value="F:oxidoreductase activity"/>
    <property type="evidence" value="ECO:0007669"/>
    <property type="project" value="UniProtKB-KW"/>
</dbReference>
<dbReference type="Gene3D" id="3.30.70.250">
    <property type="entry name" value="Malonyl-CoA ACP transacylase, ACP-binding"/>
    <property type="match status" value="1"/>
</dbReference>
<dbReference type="InterPro" id="IPR020841">
    <property type="entry name" value="PKS_Beta-ketoAc_synthase_dom"/>
</dbReference>
<evidence type="ECO:0000256" key="2">
    <source>
        <dbReference type="ARBA" id="ARBA00001957"/>
    </source>
</evidence>
<dbReference type="CDD" id="cd08953">
    <property type="entry name" value="KR_2_SDR_x"/>
    <property type="match status" value="1"/>
</dbReference>
<evidence type="ECO:0000313" key="23">
    <source>
        <dbReference type="EMBL" id="ARU63624.1"/>
    </source>
</evidence>
<dbReference type="Pfam" id="PF00550">
    <property type="entry name" value="PP-binding"/>
    <property type="match status" value="1"/>
</dbReference>
<evidence type="ECO:0000256" key="16">
    <source>
        <dbReference type="ARBA" id="ARBA00066974"/>
    </source>
</evidence>
<comment type="catalytic activity">
    <reaction evidence="14">
        <text>icosanoyl-[(phenol)carboxyphthiodiolenone synthase] + 2 (S)-methylmalonyl-CoA + 3 malonyl-CoA + 5 NADPH + 10 H(+) = C32-carboxyphthiodiolenone-[(phenol)carboxyphthiodiolenone synthase] + 5 CO2 + 5 NADP(+) + 5 CoA + 2 H2O</text>
        <dbReference type="Rhea" id="RHEA:57748"/>
        <dbReference type="Rhea" id="RHEA-COMP:14985"/>
        <dbReference type="Rhea" id="RHEA-COMP:14986"/>
        <dbReference type="ChEBI" id="CHEBI:15377"/>
        <dbReference type="ChEBI" id="CHEBI:15378"/>
        <dbReference type="ChEBI" id="CHEBI:16526"/>
        <dbReference type="ChEBI" id="CHEBI:57287"/>
        <dbReference type="ChEBI" id="CHEBI:57327"/>
        <dbReference type="ChEBI" id="CHEBI:57384"/>
        <dbReference type="ChEBI" id="CHEBI:57783"/>
        <dbReference type="ChEBI" id="CHEBI:58349"/>
        <dbReference type="ChEBI" id="CHEBI:87848"/>
        <dbReference type="ChEBI" id="CHEBI:142236"/>
        <dbReference type="EC" id="2.3.1.292"/>
    </reaction>
</comment>
<dbReference type="KEGG" id="tum:CBW65_23360"/>
<keyword evidence="7" id="KW-0521">NADP</keyword>
<dbReference type="InterPro" id="IPR016036">
    <property type="entry name" value="Malonyl_transacylase_ACP-bd"/>
</dbReference>
<name>A0A1Y0IWA3_9BACL</name>
<dbReference type="InterPro" id="IPR050091">
    <property type="entry name" value="PKS_NRPS_Biosynth_Enz"/>
</dbReference>
<dbReference type="PROSITE" id="PS52004">
    <property type="entry name" value="KS3_2"/>
    <property type="match status" value="1"/>
</dbReference>
<dbReference type="GO" id="GO:0004312">
    <property type="term" value="F:fatty acid synthase activity"/>
    <property type="evidence" value="ECO:0007669"/>
    <property type="project" value="TreeGrafter"/>
</dbReference>
<dbReference type="GO" id="GO:0071770">
    <property type="term" value="P:DIM/DIP cell wall layer assembly"/>
    <property type="evidence" value="ECO:0007669"/>
    <property type="project" value="TreeGrafter"/>
</dbReference>
<keyword evidence="8" id="KW-0560">Oxidoreductase</keyword>
<evidence type="ECO:0000256" key="6">
    <source>
        <dbReference type="ARBA" id="ARBA00022832"/>
    </source>
</evidence>
<evidence type="ECO:0000259" key="21">
    <source>
        <dbReference type="PROSITE" id="PS50075"/>
    </source>
</evidence>
<dbReference type="Pfam" id="PF00698">
    <property type="entry name" value="Acyl_transf_1"/>
    <property type="match status" value="1"/>
</dbReference>
<comment type="catalytic activity">
    <reaction evidence="12">
        <text>19-(4-hydroxyphenyl)nonadecanoyl-[(phenol)carboxyphthiodiolenone synthase] + 2 (S)-methylmalonyl-CoA + 3 malonyl-CoA + 5 NADPH + 10 H(+) = C37-(phenol)carboxyphthiodiolenone-[(phenol)carboxyphthiodiolenone synthase] + 5 CO2 + 5 NADP(+) + 5 CoA + 2 H2O</text>
        <dbReference type="Rhea" id="RHEA:57760"/>
        <dbReference type="Rhea" id="RHEA-COMP:14273"/>
        <dbReference type="Rhea" id="RHEA-COMP:14990"/>
        <dbReference type="ChEBI" id="CHEBI:15377"/>
        <dbReference type="ChEBI" id="CHEBI:15378"/>
        <dbReference type="ChEBI" id="CHEBI:16526"/>
        <dbReference type="ChEBI" id="CHEBI:57287"/>
        <dbReference type="ChEBI" id="CHEBI:57327"/>
        <dbReference type="ChEBI" id="CHEBI:57384"/>
        <dbReference type="ChEBI" id="CHEBI:57783"/>
        <dbReference type="ChEBI" id="CHEBI:58349"/>
        <dbReference type="ChEBI" id="CHEBI:133301"/>
        <dbReference type="ChEBI" id="CHEBI:142260"/>
        <dbReference type="EC" id="2.3.1.292"/>
    </reaction>
</comment>
<dbReference type="InterPro" id="IPR016035">
    <property type="entry name" value="Acyl_Trfase/lysoPLipase"/>
</dbReference>
<comment type="catalytic activity">
    <reaction evidence="11">
        <text>17-(4-hydroxyphenyl)heptadecanoyl-[(phenol)carboxyphthiodiolenone synthase] + 2 (S)-methylmalonyl-CoA + 3 malonyl-CoA + 5 NADPH + 10 H(+) = C35-(phenol)carboxyphthiodiolenone-[(phenol)carboxyphthiodiolenone synthase] + 5 CO2 + 5 NADP(+) + 5 CoA + 2 H2O</text>
        <dbReference type="Rhea" id="RHEA:57756"/>
        <dbReference type="Rhea" id="RHEA-COMP:14272"/>
        <dbReference type="Rhea" id="RHEA-COMP:14989"/>
        <dbReference type="ChEBI" id="CHEBI:15377"/>
        <dbReference type="ChEBI" id="CHEBI:15378"/>
        <dbReference type="ChEBI" id="CHEBI:16526"/>
        <dbReference type="ChEBI" id="CHEBI:57287"/>
        <dbReference type="ChEBI" id="CHEBI:57327"/>
        <dbReference type="ChEBI" id="CHEBI:57384"/>
        <dbReference type="ChEBI" id="CHEBI:57783"/>
        <dbReference type="ChEBI" id="CHEBI:58349"/>
        <dbReference type="ChEBI" id="CHEBI:133300"/>
        <dbReference type="ChEBI" id="CHEBI:142259"/>
        <dbReference type="EC" id="2.3.1.292"/>
    </reaction>
</comment>
<organism evidence="23 24">
    <name type="scientific">Tumebacillus avium</name>
    <dbReference type="NCBI Taxonomy" id="1903704"/>
    <lineage>
        <taxon>Bacteria</taxon>
        <taxon>Bacillati</taxon>
        <taxon>Bacillota</taxon>
        <taxon>Bacilli</taxon>
        <taxon>Bacillales</taxon>
        <taxon>Alicyclobacillaceae</taxon>
        <taxon>Tumebacillus</taxon>
    </lineage>
</organism>
<dbReference type="SUPFAM" id="SSF53901">
    <property type="entry name" value="Thiolase-like"/>
    <property type="match status" value="1"/>
</dbReference>
<evidence type="ECO:0000256" key="19">
    <source>
        <dbReference type="ARBA" id="ARBA00078169"/>
    </source>
</evidence>
<dbReference type="PROSITE" id="PS00606">
    <property type="entry name" value="KS3_1"/>
    <property type="match status" value="1"/>
</dbReference>
<keyword evidence="9" id="KW-0443">Lipid metabolism</keyword>
<dbReference type="InterPro" id="IPR006162">
    <property type="entry name" value="Ppantetheine_attach_site"/>
</dbReference>
<gene>
    <name evidence="23" type="ORF">CBW65_23360</name>
</gene>
<dbReference type="FunFam" id="3.40.47.10:FF:000042">
    <property type="entry name" value="Polyketide synthase Pks13"/>
    <property type="match status" value="1"/>
</dbReference>
<dbReference type="Gene3D" id="1.10.1200.10">
    <property type="entry name" value="ACP-like"/>
    <property type="match status" value="1"/>
</dbReference>
<evidence type="ECO:0000256" key="13">
    <source>
        <dbReference type="ARBA" id="ARBA00052119"/>
    </source>
</evidence>
<evidence type="ECO:0000256" key="1">
    <source>
        <dbReference type="ARBA" id="ARBA00001937"/>
    </source>
</evidence>
<evidence type="ECO:0000256" key="12">
    <source>
        <dbReference type="ARBA" id="ARBA00051971"/>
    </source>
</evidence>
<dbReference type="EC" id="2.3.1.292" evidence="16"/>
<dbReference type="GO" id="GO:0005886">
    <property type="term" value="C:plasma membrane"/>
    <property type="evidence" value="ECO:0007669"/>
    <property type="project" value="TreeGrafter"/>
</dbReference>
<dbReference type="Proteomes" id="UP000195437">
    <property type="component" value="Chromosome"/>
</dbReference>
<comment type="function">
    <text evidence="15">Part of the PpsABCDE complex involved in the biosynthesis of the lipid core common to phthiocerols and phenolphthiocerols by successive additions of malonyl-CoA or methylmalonyl-CoA extender units. PpsA can accept as substrate the activated forms of either icosanoyl (C20), docosanoyl (C22) or lignoceroyl (C24) groups from FadD26, or a (4-hydroxyphenyl)-C17 or (4-hydroxyphenyl)-C19 fatty acyl from FadD29. PpsA initiates the biosynthesis and extends its substrate using a malonyl-CoA extender unit. The PpsB and PpsC proteins add the second and third malonyl-CoA extender units. PpsD adds an (R)-methylmalonyl unit and PpsE adds a second (R)-methylmalonyl unit. The incorporation of the methylmalonyl units results in formation of two branched methyl groups in the elongated product.</text>
</comment>
<reference evidence="24" key="1">
    <citation type="submission" date="2017-05" db="EMBL/GenBank/DDBJ databases">
        <authorList>
            <person name="Sung H."/>
        </authorList>
    </citation>
    <scope>NUCLEOTIDE SEQUENCE [LARGE SCALE GENOMIC DNA]</scope>
    <source>
        <strain evidence="24">AR23208</strain>
    </source>
</reference>
<dbReference type="Gene3D" id="3.40.366.10">
    <property type="entry name" value="Malonyl-Coenzyme A Acyl Carrier Protein, domain 2"/>
    <property type="match status" value="1"/>
</dbReference>
<feature type="domain" description="Ketosynthase family 3 (KS3)" evidence="22">
    <location>
        <begin position="7"/>
        <end position="431"/>
    </location>
</feature>
<dbReference type="InterPro" id="IPR001227">
    <property type="entry name" value="Ac_transferase_dom_sf"/>
</dbReference>
<keyword evidence="6" id="KW-0276">Fatty acid metabolism</keyword>
<comment type="catalytic activity">
    <reaction evidence="13">
        <text>docosanoyl-[(phenol)carboxyphthiodiolenone synthase] + 2 (S)-methylmalonyl-CoA + 3 malonyl-CoA + 5 NADPH + 10 H(+) = C34-carboxyphthiodiolenone-[(phenol)carboxyphthiodiolenone synthase] + 5 CO2 + 5 NADP(+) + 5 CoA + 2 H2O</text>
        <dbReference type="Rhea" id="RHEA:57752"/>
        <dbReference type="Rhea" id="RHEA-COMP:14987"/>
        <dbReference type="Rhea" id="RHEA-COMP:14988"/>
        <dbReference type="ChEBI" id="CHEBI:15377"/>
        <dbReference type="ChEBI" id="CHEBI:15378"/>
        <dbReference type="ChEBI" id="CHEBI:16526"/>
        <dbReference type="ChEBI" id="CHEBI:57287"/>
        <dbReference type="ChEBI" id="CHEBI:57327"/>
        <dbReference type="ChEBI" id="CHEBI:57384"/>
        <dbReference type="ChEBI" id="CHEBI:57783"/>
        <dbReference type="ChEBI" id="CHEBI:58349"/>
        <dbReference type="ChEBI" id="CHEBI:142237"/>
        <dbReference type="ChEBI" id="CHEBI:142238"/>
        <dbReference type="EC" id="2.3.1.292"/>
    </reaction>
</comment>
<dbReference type="EMBL" id="CP021434">
    <property type="protein sequence ID" value="ARU63624.1"/>
    <property type="molecule type" value="Genomic_DNA"/>
</dbReference>
<dbReference type="InterPro" id="IPR057326">
    <property type="entry name" value="KR_dom"/>
</dbReference>
<dbReference type="PANTHER" id="PTHR43775:SF51">
    <property type="entry name" value="INACTIVE PHENOLPHTHIOCEROL SYNTHESIS POLYKETIDE SYNTHASE TYPE I PKS1-RELATED"/>
    <property type="match status" value="1"/>
</dbReference>
<dbReference type="FunFam" id="1.10.1200.10:FF:000005">
    <property type="entry name" value="Nonribosomal peptide synthetase 1"/>
    <property type="match status" value="1"/>
</dbReference>
<evidence type="ECO:0000313" key="24">
    <source>
        <dbReference type="Proteomes" id="UP000195437"/>
    </source>
</evidence>
<comment type="cofactor">
    <cofactor evidence="1">
        <name>NADP(+)</name>
        <dbReference type="ChEBI" id="CHEBI:58349"/>
    </cofactor>
</comment>
<dbReference type="SUPFAM" id="SSF52151">
    <property type="entry name" value="FabD/lysophospholipase-like"/>
    <property type="match status" value="1"/>
</dbReference>
<dbReference type="InterPro" id="IPR049490">
    <property type="entry name" value="C883_1060-like_KR_N"/>
</dbReference>
<dbReference type="Gene3D" id="3.40.47.10">
    <property type="match status" value="1"/>
</dbReference>
<feature type="domain" description="Carrier" evidence="21">
    <location>
        <begin position="1425"/>
        <end position="1500"/>
    </location>
</feature>
<dbReference type="Pfam" id="PF22621">
    <property type="entry name" value="CurL-like_PKS_C"/>
    <property type="match status" value="1"/>
</dbReference>
<dbReference type="InterPro" id="IPR018201">
    <property type="entry name" value="Ketoacyl_synth_AS"/>
</dbReference>
<evidence type="ECO:0000259" key="22">
    <source>
        <dbReference type="PROSITE" id="PS52004"/>
    </source>
</evidence>
<keyword evidence="3" id="KW-0596">Phosphopantetheine</keyword>
<keyword evidence="5" id="KW-0808">Transferase</keyword>
<keyword evidence="10" id="KW-0511">Multifunctional enzyme</keyword>
<keyword evidence="4" id="KW-0597">Phosphoprotein</keyword>
<evidence type="ECO:0000256" key="11">
    <source>
        <dbReference type="ARBA" id="ARBA00050973"/>
    </source>
</evidence>
<dbReference type="Pfam" id="PF21394">
    <property type="entry name" value="Beta-ketacyl_N"/>
    <property type="match status" value="1"/>
</dbReference>
<dbReference type="SUPFAM" id="SSF55048">
    <property type="entry name" value="Probable ACP-binding domain of malonyl-CoA ACP transacylase"/>
    <property type="match status" value="1"/>
</dbReference>
<dbReference type="CDD" id="cd00833">
    <property type="entry name" value="PKS"/>
    <property type="match status" value="1"/>
</dbReference>
<evidence type="ECO:0000256" key="4">
    <source>
        <dbReference type="ARBA" id="ARBA00022553"/>
    </source>
</evidence>
<dbReference type="SMART" id="SM00825">
    <property type="entry name" value="PKS_KS"/>
    <property type="match status" value="1"/>
</dbReference>
<dbReference type="PANTHER" id="PTHR43775">
    <property type="entry name" value="FATTY ACID SYNTHASE"/>
    <property type="match status" value="1"/>
</dbReference>
<protein>
    <recommendedName>
        <fullName evidence="17">Phenolphthiocerol/phthiocerol polyketide synthase subunit E</fullName>
        <ecNumber evidence="16">2.3.1.292</ecNumber>
    </recommendedName>
    <alternativeName>
        <fullName evidence="19">(Phenol)carboxyphthiodiolenone synthase subunit E</fullName>
    </alternativeName>
    <alternativeName>
        <fullName evidence="20">Beta-ketoacyl-acyl-carrier-protein synthase I</fullName>
    </alternativeName>
    <alternativeName>
        <fullName evidence="18">Phthiocerol synthesis polyketide synthase type I PpsE</fullName>
    </alternativeName>
</protein>
<evidence type="ECO:0000256" key="7">
    <source>
        <dbReference type="ARBA" id="ARBA00022857"/>
    </source>
</evidence>
<sequence length="1535" mass="166256">MSEMLDLQGIAIIGMSGRFPGANNTREFWENLKNGVESIRPLSDDEVEAGNINREDPNYVQAGAPLQGAEEFDAAFFDMIKREAETTDPQHRIFLECAYEALEDSGYDGRSYDGRIAVFGGVGRNTYMQNLMSNPEIVNAVGSYQAGIGNDHDFLATRISYKLNLQGPAVTVQTACSTSLVAVHMACQSLLTYESDMALAGGVAVKFPQKAGYLWQEGGIFSPDGHCRAFDENSAGMVVGNGGGVVLLKRLEDAIEDGDEIYAVIRASAINNDGSNKVGYTAPSVDRQEAVISQAIAIADIDPATITYIEAHGTGTALGDPIEVSALTQAFRMSTEEKGYCALGSVKTNVGHLDAAAGVTGLIKTVLSLQHKQLPPSLHFENPNPKIDFANSPFYVNAELRDWNVPGDTPRRAGVSSFGIGGTNAHVILEEAPATEASAKANDRNLLVLSAKTSTALESLTDNLAQHLEANAELNLSDVAYTLQTGRAAYNHRRIVVATDSEQAVKALRELDPKQVQSNSLTTNHTPSVAFLFSGQGSQYANMGRGLYETEAVFKEEIDRAAQLLKPHLGLDLRDLFFPAEGNEEEAQALLNQTQYTQPSLFVFEYALAQLWLSRGVQPEAMIGHSIGEYVAATLAGVMSVDEALPLVAARGRLMQAMEPGSMLAIPLPEADVAAMLPSELSIAGVNGPKATVVAGPTAAIEQLEGELGQKELHFKRLDTSHAFHSAMMEPILEQYAAEVAKVELHAPVLPYLSNVSGTWITAEEATDPGYYVRHLRQAVRFGDNVAALVEQPGRILLEVGPGRSLGTVVKQSLQGTDAAAVVLSSTRHRDEAQADDAFFLTALGQLWLHGVEVDLASLYAGASRRRLHLPTYPFEKQRYFVEFNKNAFQAPRPVGRLANLADWFHIPAWQGTAPLQAKPGEKARFLLLQDETGVGAALAERLKQQGHDVTAVRIGDAFAQAGEGEYTLNPAERGEYSQLLKELVEAEQVPTRIVHLWSLTAEEQSYATAQERGFYAMINFVQALGEHNRTESFQVTVITNSLQEVIGEPILSPVRATVLGAVKVIPQEFANISARAIDIELNKAGKLTDRLVAELNQAPSDQALVAYRGTHRFVQGFDDVKLSEVEASAATLRQNGVYVITGATGEIGLHVAEHLAKEHAAKLVLIGRSDFPASDTWHEYITASNSANNPSDSSDQTASINRLLELGKATELIYHSVDITDASALQAALADAQERFGTVHGVFHTEELMGSGLIQLKTPEAMETVFAPKVKGTLALAEATGEMELDFFALFSRMLSVTGGFGQVDNTAANTFLDTFARAHSTATGTHTLSIDWGMWQFDNLLQGQPILPEMVAQLQQMQKQFGISAADGMDAFTRILASELTHVIVSTQDLQTVIDDTNGMNASTYFDSLKGNRTVDANRPYIAPRNDVEEQVAVIWQDLFGVDQVSIHDNFFDLGGNSLLGVQLVTRIRNTFEIDLPMSALFESASVAELSQYIADHQLKPEELDELEALLAEIEGLTEDDIEAELLAGEGIE</sequence>
<dbReference type="InterPro" id="IPR009081">
    <property type="entry name" value="PP-bd_ACP"/>
</dbReference>
<dbReference type="Pfam" id="PF02801">
    <property type="entry name" value="Ketoacyl-synt_C"/>
    <property type="match status" value="1"/>
</dbReference>
<dbReference type="SMART" id="SM00827">
    <property type="entry name" value="PKS_AT"/>
    <property type="match status" value="1"/>
</dbReference>
<evidence type="ECO:0000256" key="3">
    <source>
        <dbReference type="ARBA" id="ARBA00022450"/>
    </source>
</evidence>
<evidence type="ECO:0000256" key="14">
    <source>
        <dbReference type="ARBA" id="ARBA00052745"/>
    </source>
</evidence>
<evidence type="ECO:0000256" key="10">
    <source>
        <dbReference type="ARBA" id="ARBA00023268"/>
    </source>
</evidence>
<evidence type="ECO:0000256" key="5">
    <source>
        <dbReference type="ARBA" id="ARBA00022679"/>
    </source>
</evidence>
<dbReference type="PROSITE" id="PS50075">
    <property type="entry name" value="CARRIER"/>
    <property type="match status" value="1"/>
</dbReference>
<dbReference type="InterPro" id="IPR014031">
    <property type="entry name" value="Ketoacyl_synth_C"/>
</dbReference>
<dbReference type="InterPro" id="IPR036736">
    <property type="entry name" value="ACP-like_sf"/>
</dbReference>
<dbReference type="Pfam" id="PF00109">
    <property type="entry name" value="ketoacyl-synt"/>
    <property type="match status" value="1"/>
</dbReference>
<dbReference type="GO" id="GO:0006633">
    <property type="term" value="P:fatty acid biosynthetic process"/>
    <property type="evidence" value="ECO:0007669"/>
    <property type="project" value="InterPro"/>
</dbReference>
<evidence type="ECO:0000256" key="15">
    <source>
        <dbReference type="ARBA" id="ARBA00058455"/>
    </source>
</evidence>
<dbReference type="SUPFAM" id="SSF47336">
    <property type="entry name" value="ACP-like"/>
    <property type="match status" value="1"/>
</dbReference>
<dbReference type="Gene3D" id="3.40.50.720">
    <property type="entry name" value="NAD(P)-binding Rossmann-like Domain"/>
    <property type="match status" value="1"/>
</dbReference>